<evidence type="ECO:0000256" key="2">
    <source>
        <dbReference type="ARBA" id="ARBA00004274"/>
    </source>
</evidence>
<evidence type="ECO:0000256" key="6">
    <source>
        <dbReference type="ARBA" id="ARBA00022692"/>
    </source>
</evidence>
<protein>
    <submittedName>
        <fullName evidence="15">Zeta-sarcoglycan-like</fullName>
    </submittedName>
</protein>
<evidence type="ECO:0000256" key="1">
    <source>
        <dbReference type="ARBA" id="ARBA00004245"/>
    </source>
</evidence>
<keyword evidence="8 13" id="KW-1133">Transmembrane helix</keyword>
<evidence type="ECO:0000313" key="15">
    <source>
        <dbReference type="RefSeq" id="XP_008289069.1"/>
    </source>
</evidence>
<evidence type="ECO:0000256" key="11">
    <source>
        <dbReference type="ARBA" id="ARBA00023180"/>
    </source>
</evidence>
<evidence type="ECO:0000256" key="7">
    <source>
        <dbReference type="ARBA" id="ARBA00022968"/>
    </source>
</evidence>
<accession>A0A9Y4K8H1</accession>
<evidence type="ECO:0000256" key="4">
    <source>
        <dbReference type="ARBA" id="ARBA00022475"/>
    </source>
</evidence>
<dbReference type="Proteomes" id="UP000694891">
    <property type="component" value="Unplaced"/>
</dbReference>
<dbReference type="GO" id="GO:0048738">
    <property type="term" value="P:cardiac muscle tissue development"/>
    <property type="evidence" value="ECO:0007669"/>
    <property type="project" value="TreeGrafter"/>
</dbReference>
<dbReference type="PANTHER" id="PTHR12939">
    <property type="entry name" value="SARCOGLYCAN"/>
    <property type="match status" value="1"/>
</dbReference>
<keyword evidence="14" id="KW-1185">Reference proteome</keyword>
<reference evidence="15" key="1">
    <citation type="submission" date="2025-08" db="UniProtKB">
        <authorList>
            <consortium name="RefSeq"/>
        </authorList>
    </citation>
    <scope>IDENTIFICATION</scope>
</reference>
<organism evidence="14 15">
    <name type="scientific">Stegastes partitus</name>
    <name type="common">bicolor damselfish</name>
    <dbReference type="NCBI Taxonomy" id="144197"/>
    <lineage>
        <taxon>Eukaryota</taxon>
        <taxon>Metazoa</taxon>
        <taxon>Chordata</taxon>
        <taxon>Craniata</taxon>
        <taxon>Vertebrata</taxon>
        <taxon>Euteleostomi</taxon>
        <taxon>Actinopterygii</taxon>
        <taxon>Neopterygii</taxon>
        <taxon>Teleostei</taxon>
        <taxon>Neoteleostei</taxon>
        <taxon>Acanthomorphata</taxon>
        <taxon>Ovalentaria</taxon>
        <taxon>Pomacentridae</taxon>
        <taxon>Stegastes</taxon>
    </lineage>
</organism>
<dbReference type="InterPro" id="IPR006875">
    <property type="entry name" value="Sarcoglycan"/>
</dbReference>
<evidence type="ECO:0000256" key="3">
    <source>
        <dbReference type="ARBA" id="ARBA00007574"/>
    </source>
</evidence>
<dbReference type="PANTHER" id="PTHR12939:SF5">
    <property type="entry name" value="ZETA-SARCOGLYCAN"/>
    <property type="match status" value="1"/>
</dbReference>
<name>A0A9Y4K8H1_9TELE</name>
<keyword evidence="11" id="KW-0325">Glycoprotein</keyword>
<keyword evidence="4" id="KW-1003">Cell membrane</keyword>
<evidence type="ECO:0000256" key="5">
    <source>
        <dbReference type="ARBA" id="ARBA00022490"/>
    </source>
</evidence>
<evidence type="ECO:0000256" key="12">
    <source>
        <dbReference type="ARBA" id="ARBA00023212"/>
    </source>
</evidence>
<dbReference type="GeneID" id="103363895"/>
<dbReference type="GO" id="GO:0042383">
    <property type="term" value="C:sarcolemma"/>
    <property type="evidence" value="ECO:0007669"/>
    <property type="project" value="UniProtKB-SubCell"/>
</dbReference>
<dbReference type="GO" id="GO:0016012">
    <property type="term" value="C:sarcoglycan complex"/>
    <property type="evidence" value="ECO:0007669"/>
    <property type="project" value="InterPro"/>
</dbReference>
<evidence type="ECO:0000256" key="10">
    <source>
        <dbReference type="ARBA" id="ARBA00023157"/>
    </source>
</evidence>
<dbReference type="GO" id="GO:0060047">
    <property type="term" value="P:heart contraction"/>
    <property type="evidence" value="ECO:0007669"/>
    <property type="project" value="TreeGrafter"/>
</dbReference>
<comment type="similarity">
    <text evidence="3">Belongs to the sarcoglycan beta/delta/gamma/zeta family.</text>
</comment>
<keyword evidence="5" id="KW-0963">Cytoplasm</keyword>
<evidence type="ECO:0000313" key="14">
    <source>
        <dbReference type="Proteomes" id="UP000694891"/>
    </source>
</evidence>
<evidence type="ECO:0000256" key="8">
    <source>
        <dbReference type="ARBA" id="ARBA00022989"/>
    </source>
</evidence>
<sequence length="367" mass="39575">MLRVTRSNLTPEFGVAADSTGAGVARELPSVSVLGSNRDPPSLSGTLCEYVSGTSGMEPAATLDVETLKITQEQFILASQALHLQRPGCDPVYPVGLYGWRKRCLYFFLLLLLATMIVNLALTVWIIKVMNFSADGMGNLQLDRDGIRLEGISEFLLPLYVNEIQSRTDGLLVLRSDKNVTMNARNSRGQLTGQLTVGPEAVEAQCQRLEVRSRDGGKLLFTADEDEVVMATEKFTVTGPDGAVFGHSVETPLIQARPSEDLRLESPTRTLTMEAPRGVEVSAARGPLKVSGRKDLQLESTEGEILLDANTIQLGSLPLGVYGASGGRASEDQALYEVCVCPSGKIYLSPAESSSTCQAMSNICLWS</sequence>
<dbReference type="Pfam" id="PF04790">
    <property type="entry name" value="Sarcoglycan_1"/>
    <property type="match status" value="1"/>
</dbReference>
<proteinExistence type="inferred from homology"/>
<keyword evidence="6 13" id="KW-0812">Transmembrane</keyword>
<dbReference type="GO" id="GO:0005856">
    <property type="term" value="C:cytoskeleton"/>
    <property type="evidence" value="ECO:0007669"/>
    <property type="project" value="UniProtKB-SubCell"/>
</dbReference>
<evidence type="ECO:0000256" key="13">
    <source>
        <dbReference type="SAM" id="Phobius"/>
    </source>
</evidence>
<gene>
    <name evidence="15" type="primary">LOC103363895</name>
</gene>
<dbReference type="InterPro" id="IPR039972">
    <property type="entry name" value="Sarcoglycan_gamma/delta/zeta"/>
</dbReference>
<keyword evidence="12" id="KW-0206">Cytoskeleton</keyword>
<dbReference type="AlphaFoldDB" id="A0A9Y4K8H1"/>
<evidence type="ECO:0000256" key="9">
    <source>
        <dbReference type="ARBA" id="ARBA00023136"/>
    </source>
</evidence>
<keyword evidence="9 13" id="KW-0472">Membrane</keyword>
<feature type="transmembrane region" description="Helical" evidence="13">
    <location>
        <begin position="105"/>
        <end position="127"/>
    </location>
</feature>
<dbReference type="RefSeq" id="XP_008289069.1">
    <property type="nucleotide sequence ID" value="XM_008290847.1"/>
</dbReference>
<comment type="subcellular location">
    <subcellularLocation>
        <location evidence="2">Cell membrane</location>
        <location evidence="2">Sarcolemma</location>
        <topology evidence="2">Single-pass type II membrane protein</topology>
    </subcellularLocation>
    <subcellularLocation>
        <location evidence="1">Cytoplasm</location>
        <location evidence="1">Cytoskeleton</location>
    </subcellularLocation>
</comment>
<keyword evidence="7" id="KW-0735">Signal-anchor</keyword>
<keyword evidence="10" id="KW-1015">Disulfide bond</keyword>